<dbReference type="AlphaFoldDB" id="A0A1X0SDB6"/>
<dbReference type="VEuPathDB" id="FungiDB:BCV72DRAFT_240685"/>
<name>A0A1X0SDB6_RHIZD</name>
<protein>
    <submittedName>
        <fullName evidence="2">Uncharacterized protein</fullName>
    </submittedName>
</protein>
<evidence type="ECO:0000313" key="2">
    <source>
        <dbReference type="EMBL" id="ORE22138.1"/>
    </source>
</evidence>
<feature type="non-terminal residue" evidence="2">
    <location>
        <position position="303"/>
    </location>
</feature>
<reference evidence="2 3" key="1">
    <citation type="journal article" date="2016" name="Proc. Natl. Acad. Sci. U.S.A.">
        <title>Lipid metabolic changes in an early divergent fungus govern the establishment of a mutualistic symbiosis with endobacteria.</title>
        <authorList>
            <person name="Lastovetsky O.A."/>
            <person name="Gaspar M.L."/>
            <person name="Mondo S.J."/>
            <person name="LaButti K.M."/>
            <person name="Sandor L."/>
            <person name="Grigoriev I.V."/>
            <person name="Henry S.A."/>
            <person name="Pawlowska T.E."/>
        </authorList>
    </citation>
    <scope>NUCLEOTIDE SEQUENCE [LARGE SCALE GENOMIC DNA]</scope>
    <source>
        <strain evidence="2 3">ATCC 11559</strain>
    </source>
</reference>
<dbReference type="EMBL" id="KV921270">
    <property type="protein sequence ID" value="ORE22138.1"/>
    <property type="molecule type" value="Genomic_DNA"/>
</dbReference>
<proteinExistence type="predicted"/>
<accession>A0A1X0SDB6</accession>
<evidence type="ECO:0000256" key="1">
    <source>
        <dbReference type="SAM" id="Coils"/>
    </source>
</evidence>
<gene>
    <name evidence="2" type="ORF">BCV71DRAFT_224740</name>
</gene>
<organism evidence="2 3">
    <name type="scientific">Rhizopus microsporus</name>
    <dbReference type="NCBI Taxonomy" id="58291"/>
    <lineage>
        <taxon>Eukaryota</taxon>
        <taxon>Fungi</taxon>
        <taxon>Fungi incertae sedis</taxon>
        <taxon>Mucoromycota</taxon>
        <taxon>Mucoromycotina</taxon>
        <taxon>Mucoromycetes</taxon>
        <taxon>Mucorales</taxon>
        <taxon>Mucorineae</taxon>
        <taxon>Rhizopodaceae</taxon>
        <taxon>Rhizopus</taxon>
    </lineage>
</organism>
<dbReference type="Proteomes" id="UP000242381">
    <property type="component" value="Unassembled WGS sequence"/>
</dbReference>
<sequence length="303" mass="35280">MVHNGKHRHSTYLPKHLIVTEKCRLDEEVDKDSHVNPSKAVVGVSSRTRGVAPSIYNSVIRTLINKDCVKYELNNAKQKMGVSSRTSLLGDLQHHGLLNHKARTSNAIESYHSALYTVIVKEQLLASSLRYLLQYAKKDKTDLLREFVAEDTLKESIEKHFKNPCNERKQKQKDYSELLEELLEEIRDLLIKDTDHEADEAVNKEYNVKKTSEQHAANIHQYNKTLRPNTANFCYIDSIFELLWHSAIPHFEEVILSKFDSHNKFDSILKTSYKWHRLNTDDGRNCVSYSLRKFVWENKISNR</sequence>
<evidence type="ECO:0000313" key="3">
    <source>
        <dbReference type="Proteomes" id="UP000242381"/>
    </source>
</evidence>
<feature type="coiled-coil region" evidence="1">
    <location>
        <begin position="165"/>
        <end position="199"/>
    </location>
</feature>
<keyword evidence="1" id="KW-0175">Coiled coil</keyword>